<reference evidence="6 7" key="1">
    <citation type="submission" date="2019-04" db="EMBL/GenBank/DDBJ databases">
        <title>Aspergillus burnettii sp. nov., novel species from soil in southeast Queensland.</title>
        <authorList>
            <person name="Gilchrist C.L.M."/>
            <person name="Pitt J.I."/>
            <person name="Lange L."/>
            <person name="Lacey H.J."/>
            <person name="Vuong D."/>
            <person name="Midgley D.J."/>
            <person name="Greenfield P."/>
            <person name="Bradbury M."/>
            <person name="Lacey E."/>
            <person name="Busk P.K."/>
            <person name="Pilgaard B."/>
            <person name="Chooi Y.H."/>
            <person name="Piggott A.M."/>
        </authorList>
    </citation>
    <scope>NUCLEOTIDE SEQUENCE [LARGE SCALE GENOMIC DNA]</scope>
    <source>
        <strain evidence="6 7">FRR 5400</strain>
    </source>
</reference>
<dbReference type="PANTHER" id="PTHR33337">
    <property type="entry name" value="GFA DOMAIN-CONTAINING PROTEIN"/>
    <property type="match status" value="1"/>
</dbReference>
<dbReference type="GO" id="GO:0046872">
    <property type="term" value="F:metal ion binding"/>
    <property type="evidence" value="ECO:0007669"/>
    <property type="project" value="UniProtKB-KW"/>
</dbReference>
<keyword evidence="7" id="KW-1185">Reference proteome</keyword>
<comment type="similarity">
    <text evidence="1">Belongs to the Gfa family.</text>
</comment>
<evidence type="ECO:0000259" key="5">
    <source>
        <dbReference type="Pfam" id="PF04828"/>
    </source>
</evidence>
<organism evidence="6 7">
    <name type="scientific">Petromyces alliaceus</name>
    <name type="common">Aspergillus alliaceus</name>
    <dbReference type="NCBI Taxonomy" id="209559"/>
    <lineage>
        <taxon>Eukaryota</taxon>
        <taxon>Fungi</taxon>
        <taxon>Dikarya</taxon>
        <taxon>Ascomycota</taxon>
        <taxon>Pezizomycotina</taxon>
        <taxon>Eurotiomycetes</taxon>
        <taxon>Eurotiomycetidae</taxon>
        <taxon>Eurotiales</taxon>
        <taxon>Aspergillaceae</taxon>
        <taxon>Aspergillus</taxon>
        <taxon>Aspergillus subgen. Circumdati</taxon>
    </lineage>
</organism>
<sequence length="183" mass="20203">MQVQYGRFTNALSAAILGKAKGVVQYLMEKGNAYVNVQFRIGSCIKYGSALALVASDEALSNELENLVYQTNAEVDARHLSGSSANLLIPNTNFRVTSGFPKTYSMTHESGMKLTTHFCENCGSLLYKVGDREEFKGAVIVLAGTLDDEEEFEKAKPEAEFFVKHRVGWWPELGDAMQLGEFS</sequence>
<proteinExistence type="inferred from homology"/>
<keyword evidence="4" id="KW-0456">Lyase</keyword>
<dbReference type="Gene3D" id="3.90.1590.10">
    <property type="entry name" value="glutathione-dependent formaldehyde- activating enzyme (gfa)"/>
    <property type="match status" value="1"/>
</dbReference>
<accession>A0A8H5ZUM4</accession>
<dbReference type="SUPFAM" id="SSF51316">
    <property type="entry name" value="Mss4-like"/>
    <property type="match status" value="1"/>
</dbReference>
<dbReference type="GO" id="GO:0016846">
    <property type="term" value="F:carbon-sulfur lyase activity"/>
    <property type="evidence" value="ECO:0007669"/>
    <property type="project" value="InterPro"/>
</dbReference>
<protein>
    <recommendedName>
        <fullName evidence="5">CENP-V/GFA domain-containing protein</fullName>
    </recommendedName>
</protein>
<evidence type="ECO:0000256" key="3">
    <source>
        <dbReference type="ARBA" id="ARBA00022833"/>
    </source>
</evidence>
<comment type="caution">
    <text evidence="6">The sequence shown here is derived from an EMBL/GenBank/DDBJ whole genome shotgun (WGS) entry which is preliminary data.</text>
</comment>
<evidence type="ECO:0000313" key="6">
    <source>
        <dbReference type="EMBL" id="KAF5857138.1"/>
    </source>
</evidence>
<dbReference type="Pfam" id="PF04828">
    <property type="entry name" value="GFA"/>
    <property type="match status" value="1"/>
</dbReference>
<dbReference type="EMBL" id="SPNV01000274">
    <property type="protein sequence ID" value="KAF5857138.1"/>
    <property type="molecule type" value="Genomic_DNA"/>
</dbReference>
<dbReference type="InterPro" id="IPR011057">
    <property type="entry name" value="Mss4-like_sf"/>
</dbReference>
<name>A0A8H5ZUM4_PETAA</name>
<feature type="domain" description="CENP-V/GFA" evidence="5">
    <location>
        <begin position="81"/>
        <end position="164"/>
    </location>
</feature>
<gene>
    <name evidence="6" type="ORF">ETB97_006218</name>
</gene>
<evidence type="ECO:0000313" key="7">
    <source>
        <dbReference type="Proteomes" id="UP000541154"/>
    </source>
</evidence>
<evidence type="ECO:0000256" key="4">
    <source>
        <dbReference type="ARBA" id="ARBA00023239"/>
    </source>
</evidence>
<dbReference type="AlphaFoldDB" id="A0A8H5ZUM4"/>
<dbReference type="PANTHER" id="PTHR33337:SF30">
    <property type="entry name" value="DUF636 DOMAIN PROTEIN (AFU_ORTHOLOGUE AFUA_1G03180)"/>
    <property type="match status" value="1"/>
</dbReference>
<dbReference type="Proteomes" id="UP000541154">
    <property type="component" value="Unassembled WGS sequence"/>
</dbReference>
<dbReference type="InterPro" id="IPR006913">
    <property type="entry name" value="CENP-V/GFA"/>
</dbReference>
<evidence type="ECO:0000256" key="2">
    <source>
        <dbReference type="ARBA" id="ARBA00022723"/>
    </source>
</evidence>
<keyword evidence="2" id="KW-0479">Metal-binding</keyword>
<keyword evidence="3" id="KW-0862">Zinc</keyword>
<evidence type="ECO:0000256" key="1">
    <source>
        <dbReference type="ARBA" id="ARBA00005495"/>
    </source>
</evidence>